<accession>A0A182QC35</accession>
<dbReference type="EMBL" id="AXCN02001809">
    <property type="status" value="NOT_ANNOTATED_CDS"/>
    <property type="molecule type" value="Genomic_DNA"/>
</dbReference>
<organism evidence="1 2">
    <name type="scientific">Anopheles farauti</name>
    <dbReference type="NCBI Taxonomy" id="69004"/>
    <lineage>
        <taxon>Eukaryota</taxon>
        <taxon>Metazoa</taxon>
        <taxon>Ecdysozoa</taxon>
        <taxon>Arthropoda</taxon>
        <taxon>Hexapoda</taxon>
        <taxon>Insecta</taxon>
        <taxon>Pterygota</taxon>
        <taxon>Neoptera</taxon>
        <taxon>Endopterygota</taxon>
        <taxon>Diptera</taxon>
        <taxon>Nematocera</taxon>
        <taxon>Culicoidea</taxon>
        <taxon>Culicidae</taxon>
        <taxon>Anophelinae</taxon>
        <taxon>Anopheles</taxon>
    </lineage>
</organism>
<dbReference type="Proteomes" id="UP000075886">
    <property type="component" value="Unassembled WGS sequence"/>
</dbReference>
<protein>
    <submittedName>
        <fullName evidence="1">Uncharacterized protein</fullName>
    </submittedName>
</protein>
<evidence type="ECO:0000313" key="1">
    <source>
        <dbReference type="EnsemblMetazoa" id="AFAF007193-PA"/>
    </source>
</evidence>
<reference evidence="2" key="1">
    <citation type="submission" date="2014-01" db="EMBL/GenBank/DDBJ databases">
        <title>The Genome Sequence of Anopheles farauti FAR1 (V2).</title>
        <authorList>
            <consortium name="The Broad Institute Genomics Platform"/>
            <person name="Neafsey D.E."/>
            <person name="Besansky N."/>
            <person name="Howell P."/>
            <person name="Walton C."/>
            <person name="Young S.K."/>
            <person name="Zeng Q."/>
            <person name="Gargeya S."/>
            <person name="Fitzgerald M."/>
            <person name="Haas B."/>
            <person name="Abouelleil A."/>
            <person name="Allen A.W."/>
            <person name="Alvarado L."/>
            <person name="Arachchi H.M."/>
            <person name="Berlin A.M."/>
            <person name="Chapman S.B."/>
            <person name="Gainer-Dewar J."/>
            <person name="Goldberg J."/>
            <person name="Griggs A."/>
            <person name="Gujja S."/>
            <person name="Hansen M."/>
            <person name="Howarth C."/>
            <person name="Imamovic A."/>
            <person name="Ireland A."/>
            <person name="Larimer J."/>
            <person name="McCowan C."/>
            <person name="Murphy C."/>
            <person name="Pearson M."/>
            <person name="Poon T.W."/>
            <person name="Priest M."/>
            <person name="Roberts A."/>
            <person name="Saif S."/>
            <person name="Shea T."/>
            <person name="Sisk P."/>
            <person name="Sykes S."/>
            <person name="Wortman J."/>
            <person name="Nusbaum C."/>
            <person name="Birren B."/>
        </authorList>
    </citation>
    <scope>NUCLEOTIDE SEQUENCE [LARGE SCALE GENOMIC DNA]</scope>
    <source>
        <strain evidence="2">FAR1</strain>
    </source>
</reference>
<dbReference type="AlphaFoldDB" id="A0A182QC35"/>
<keyword evidence="2" id="KW-1185">Reference proteome</keyword>
<dbReference type="VEuPathDB" id="VectorBase:AFAF007193"/>
<dbReference type="EnsemblMetazoa" id="AFAF007193-RA">
    <property type="protein sequence ID" value="AFAF007193-PA"/>
    <property type="gene ID" value="AFAF007193"/>
</dbReference>
<reference evidence="1" key="2">
    <citation type="submission" date="2020-05" db="UniProtKB">
        <authorList>
            <consortium name="EnsemblMetazoa"/>
        </authorList>
    </citation>
    <scope>IDENTIFICATION</scope>
    <source>
        <strain evidence="1">FAR1</strain>
    </source>
</reference>
<evidence type="ECO:0000313" key="2">
    <source>
        <dbReference type="Proteomes" id="UP000075886"/>
    </source>
</evidence>
<sequence length="498" mass="55717">MEGWKEAPVVAGREMIFQLHITGTTSLPPRFELHLGQFGTGHRQVGVVIVIVGGEKERIVLHSRETVRVVAQQPRYRRLPQLAHLPPTKPDPILEEEPVTGPRTVELFQQQAQKRRTDGCARSVSFQCASNGQLHIVHRVVPTGEPVNRRRRNVGVQFHPTGSPSQPTQRPVVVVARQPVVPRTVNIDRLQIGPVGIRITEEKVLRLRRQVLVGGVMRLADHAPRQQLAIVAHLQHSRPPQPVRQPNRAAPFPVVDLADDHVVEVAKGGRPERVAHGRILQGIVVAHQTLPIRGGMQQPGREHILPSQVDRQPVVVHYRLILGDVDAACLLKQSFIVPAGIHRRELLRQPVVLQQVHNLQDRQMRTLIRAQVPGKVASVRFVPHLAKVGRIGVGRWPALARPVFHEHQTCPVSPQGGRLFDAIPIHDGQIEEGRHGGQLVGDAVVCRTSMLGGRFRTQHAQAFDSTERQDRIVRWHVQRHAAGWQQLRVAFVEVKLTM</sequence>
<name>A0A182QC35_9DIPT</name>
<proteinExistence type="predicted"/>